<accession>A0A931AY63</accession>
<protein>
    <recommendedName>
        <fullName evidence="3">GGDEF domain-containing protein</fullName>
    </recommendedName>
</protein>
<gene>
    <name evidence="1" type="ORF">I0Q91_07790</name>
</gene>
<reference evidence="1" key="1">
    <citation type="submission" date="2020-11" db="EMBL/GenBank/DDBJ databases">
        <title>Halonatronomonas betainensis gen. nov., sp. nov. a novel haloalkaliphilic representative of the family Halanaerobiacae capable of betaine degradation.</title>
        <authorList>
            <person name="Boltyanskaya Y."/>
            <person name="Kevbrin V."/>
            <person name="Detkova E."/>
            <person name="Grouzdev D.S."/>
            <person name="Koziaeva V."/>
            <person name="Zhilina T."/>
        </authorList>
    </citation>
    <scope>NUCLEOTIDE SEQUENCE</scope>
    <source>
        <strain evidence="1">Z-7014</strain>
    </source>
</reference>
<name>A0A931AY63_9FIRM</name>
<dbReference type="RefSeq" id="WP_270453901.1">
    <property type="nucleotide sequence ID" value="NZ_JADPIE010000004.1"/>
</dbReference>
<sequence length="153" mass="18238">MEKATLKEIKPIMEKLNTRKDNNVYISDIDTFKMAYNLEKKRAKRSRPSAYLLYLRVIGEGLSEDELEMISDRIISILNNKLRSGDVASKYEVNNFLILVNNTEEKKMKLLIERINYFFYNKSNLKQRSPWIEIFKKSGLVWDYKKIKSEMNR</sequence>
<organism evidence="1 2">
    <name type="scientific">Halonatronomonas betaini</name>
    <dbReference type="NCBI Taxonomy" id="2778430"/>
    <lineage>
        <taxon>Bacteria</taxon>
        <taxon>Bacillati</taxon>
        <taxon>Bacillota</taxon>
        <taxon>Clostridia</taxon>
        <taxon>Halanaerobiales</taxon>
        <taxon>Halarsenatibacteraceae</taxon>
        <taxon>Halonatronomonas</taxon>
    </lineage>
</organism>
<evidence type="ECO:0000313" key="2">
    <source>
        <dbReference type="Proteomes" id="UP000621436"/>
    </source>
</evidence>
<dbReference type="AlphaFoldDB" id="A0A931AY63"/>
<proteinExistence type="predicted"/>
<dbReference type="EMBL" id="JADPIE010000004">
    <property type="protein sequence ID" value="MBF8436973.1"/>
    <property type="molecule type" value="Genomic_DNA"/>
</dbReference>
<keyword evidence="2" id="KW-1185">Reference proteome</keyword>
<evidence type="ECO:0008006" key="3">
    <source>
        <dbReference type="Google" id="ProtNLM"/>
    </source>
</evidence>
<comment type="caution">
    <text evidence="1">The sequence shown here is derived from an EMBL/GenBank/DDBJ whole genome shotgun (WGS) entry which is preliminary data.</text>
</comment>
<dbReference type="Proteomes" id="UP000621436">
    <property type="component" value="Unassembled WGS sequence"/>
</dbReference>
<evidence type="ECO:0000313" key="1">
    <source>
        <dbReference type="EMBL" id="MBF8436973.1"/>
    </source>
</evidence>